<gene>
    <name evidence="1" type="ORF">M132T_15720</name>
</gene>
<dbReference type="Proteomes" id="UP000887127">
    <property type="component" value="Unassembled WGS sequence"/>
</dbReference>
<dbReference type="GeneID" id="96911578"/>
<evidence type="ECO:0000313" key="2">
    <source>
        <dbReference type="Proteomes" id="UP000887127"/>
    </source>
</evidence>
<dbReference type="RefSeq" id="WP_091761381.1">
    <property type="nucleotide sequence ID" value="NZ_BJVX01000010.1"/>
</dbReference>
<accession>A0AAV3WQH2</accession>
<proteinExistence type="predicted"/>
<reference evidence="1" key="1">
    <citation type="submission" date="2019-08" db="EMBL/GenBank/DDBJ databases">
        <title>Marinilactibacillus psychrotolerans M13-2T whole genome sequencing project.</title>
        <authorList>
            <person name="Ishikawa M."/>
            <person name="Suzuki T."/>
            <person name="Matsutani M."/>
        </authorList>
    </citation>
    <scope>NUCLEOTIDE SEQUENCE</scope>
    <source>
        <strain evidence="1">M13-2T</strain>
    </source>
</reference>
<sequence length="86" mass="9593">MLANIQESATLQAESKIGEETAVSFSCNVTVENVSGSGNSVTIRIRNVDLYEANKTQVRNDQREFQNLVWETEDRLAAKQAEETSE</sequence>
<organism evidence="1 2">
    <name type="scientific">Marinilactibacillus psychrotolerans</name>
    <dbReference type="NCBI Taxonomy" id="191770"/>
    <lineage>
        <taxon>Bacteria</taxon>
        <taxon>Bacillati</taxon>
        <taxon>Bacillota</taxon>
        <taxon>Bacilli</taxon>
        <taxon>Lactobacillales</taxon>
        <taxon>Carnobacteriaceae</taxon>
        <taxon>Marinilactibacillus</taxon>
    </lineage>
</organism>
<evidence type="ECO:0000313" key="1">
    <source>
        <dbReference type="EMBL" id="GEQ36064.1"/>
    </source>
</evidence>
<name>A0AAV3WQH2_9LACT</name>
<dbReference type="EMBL" id="BKBI01000010">
    <property type="protein sequence ID" value="GEQ36064.1"/>
    <property type="molecule type" value="Genomic_DNA"/>
</dbReference>
<protein>
    <submittedName>
        <fullName evidence="1">Uncharacterized protein</fullName>
    </submittedName>
</protein>
<comment type="caution">
    <text evidence="1">The sequence shown here is derived from an EMBL/GenBank/DDBJ whole genome shotgun (WGS) entry which is preliminary data.</text>
</comment>
<dbReference type="AlphaFoldDB" id="A0AAV3WQH2"/>